<dbReference type="SUPFAM" id="SSF51445">
    <property type="entry name" value="(Trans)glycosidases"/>
    <property type="match status" value="1"/>
</dbReference>
<accession>A0A3L8P0I7</accession>
<proteinExistence type="predicted"/>
<dbReference type="AlphaFoldDB" id="A0A3L8P0I7"/>
<dbReference type="PROSITE" id="PS51257">
    <property type="entry name" value="PROKAR_LIPOPROTEIN"/>
    <property type="match status" value="1"/>
</dbReference>
<feature type="region of interest" description="Disordered" evidence="1">
    <location>
        <begin position="25"/>
        <end position="57"/>
    </location>
</feature>
<gene>
    <name evidence="3" type="ORF">D9V37_17395</name>
</gene>
<evidence type="ECO:0000256" key="1">
    <source>
        <dbReference type="SAM" id="MobiDB-lite"/>
    </source>
</evidence>
<evidence type="ECO:0008006" key="5">
    <source>
        <dbReference type="Google" id="ProtNLM"/>
    </source>
</evidence>
<evidence type="ECO:0000256" key="2">
    <source>
        <dbReference type="SAM" id="SignalP"/>
    </source>
</evidence>
<feature type="compositionally biased region" description="Low complexity" evidence="1">
    <location>
        <begin position="25"/>
        <end position="54"/>
    </location>
</feature>
<feature type="signal peptide" evidence="2">
    <location>
        <begin position="1"/>
        <end position="23"/>
    </location>
</feature>
<protein>
    <recommendedName>
        <fullName evidence="5">DUF1906 domain-containing protein</fullName>
    </recommendedName>
</protein>
<sequence>MRIAFVRLAAAPLLLAGCGGHAAAESPARAPTPALSPSSSASSPARSSPSPTSLVPSGLESIASAQAQNLDGGDGPVEGADVSWPQCPKGMGIPQKRSKGLAMPLPTARFVVLGLTNSPGFTANPCLASQVQWVAQRHLLAAAYSVVSYPDEATLTREGGAGPYDGDTPLGMLGNVGYAQARFNVATMKGAGLRAPVVWVDVEPVNDFAWSADPKANAAVVRGAVRGYQAAGYRVGVYSTQHLWQEVVGDLRLELPEWRAAGMTSRAEALRRCGVERMFQGGSAVMSQWVDGSAETGRDRIVTCPDGVSRLGDWFHQY</sequence>
<dbReference type="RefSeq" id="WP_121807394.1">
    <property type="nucleotide sequence ID" value="NZ_RDBE01000010.1"/>
</dbReference>
<name>A0A3L8P0I7_9ACTN</name>
<organism evidence="3 4">
    <name type="scientific">Nocardioides mangrovicus</name>
    <dbReference type="NCBI Taxonomy" id="2478913"/>
    <lineage>
        <taxon>Bacteria</taxon>
        <taxon>Bacillati</taxon>
        <taxon>Actinomycetota</taxon>
        <taxon>Actinomycetes</taxon>
        <taxon>Propionibacteriales</taxon>
        <taxon>Nocardioidaceae</taxon>
        <taxon>Nocardioides</taxon>
    </lineage>
</organism>
<dbReference type="EMBL" id="RDBE01000010">
    <property type="protein sequence ID" value="RLV47888.1"/>
    <property type="molecule type" value="Genomic_DNA"/>
</dbReference>
<dbReference type="Gene3D" id="3.20.20.80">
    <property type="entry name" value="Glycosidases"/>
    <property type="match status" value="1"/>
</dbReference>
<keyword evidence="4" id="KW-1185">Reference proteome</keyword>
<feature type="chain" id="PRO_5038794136" description="DUF1906 domain-containing protein" evidence="2">
    <location>
        <begin position="24"/>
        <end position="318"/>
    </location>
</feature>
<evidence type="ECO:0000313" key="4">
    <source>
        <dbReference type="Proteomes" id="UP000281708"/>
    </source>
</evidence>
<evidence type="ECO:0000313" key="3">
    <source>
        <dbReference type="EMBL" id="RLV47888.1"/>
    </source>
</evidence>
<dbReference type="OrthoDB" id="9779955at2"/>
<dbReference type="InterPro" id="IPR017853">
    <property type="entry name" value="GH"/>
</dbReference>
<keyword evidence="2" id="KW-0732">Signal</keyword>
<dbReference type="Proteomes" id="UP000281708">
    <property type="component" value="Unassembled WGS sequence"/>
</dbReference>
<comment type="caution">
    <text evidence="3">The sequence shown here is derived from an EMBL/GenBank/DDBJ whole genome shotgun (WGS) entry which is preliminary data.</text>
</comment>
<reference evidence="3 4" key="1">
    <citation type="submission" date="2018-10" db="EMBL/GenBank/DDBJ databases">
        <title>Marmoricola sp. 4Q3S-7 whole genome shotgun sequence.</title>
        <authorList>
            <person name="Li F."/>
        </authorList>
    </citation>
    <scope>NUCLEOTIDE SEQUENCE [LARGE SCALE GENOMIC DNA]</scope>
    <source>
        <strain evidence="3 4">4Q3S-7</strain>
    </source>
</reference>
<feature type="region of interest" description="Disordered" evidence="1">
    <location>
        <begin position="68"/>
        <end position="87"/>
    </location>
</feature>